<dbReference type="EMBL" id="CZPZ01000001">
    <property type="protein sequence ID" value="CUS32052.1"/>
    <property type="molecule type" value="Genomic_DNA"/>
</dbReference>
<protein>
    <recommendedName>
        <fullName evidence="4">Cbb3-type cytochrome c oxidase subunit I</fullName>
    </recommendedName>
</protein>
<feature type="transmembrane region" description="Helical" evidence="1">
    <location>
        <begin position="166"/>
        <end position="190"/>
    </location>
</feature>
<evidence type="ECO:0000256" key="1">
    <source>
        <dbReference type="SAM" id="Phobius"/>
    </source>
</evidence>
<keyword evidence="1" id="KW-0472">Membrane</keyword>
<proteinExistence type="predicted"/>
<dbReference type="RefSeq" id="WP_175304336.1">
    <property type="nucleotide sequence ID" value="NZ_CZPZ01000001.1"/>
</dbReference>
<evidence type="ECO:0008006" key="4">
    <source>
        <dbReference type="Google" id="ProtNLM"/>
    </source>
</evidence>
<dbReference type="SUPFAM" id="SSF81442">
    <property type="entry name" value="Cytochrome c oxidase subunit I-like"/>
    <property type="match status" value="1"/>
</dbReference>
<keyword evidence="3" id="KW-1185">Reference proteome</keyword>
<keyword evidence="1" id="KW-1133">Transmembrane helix</keyword>
<dbReference type="Gene3D" id="1.20.210.10">
    <property type="entry name" value="Cytochrome c oxidase-like, subunit I domain"/>
    <property type="match status" value="1"/>
</dbReference>
<dbReference type="Proteomes" id="UP000198736">
    <property type="component" value="Unassembled WGS sequence"/>
</dbReference>
<feature type="transmembrane region" description="Helical" evidence="1">
    <location>
        <begin position="416"/>
        <end position="438"/>
    </location>
</feature>
<feature type="transmembrane region" description="Helical" evidence="1">
    <location>
        <begin position="35"/>
        <end position="58"/>
    </location>
</feature>
<accession>A0A0S4L8A6</accession>
<feature type="transmembrane region" description="Helical" evidence="1">
    <location>
        <begin position="267"/>
        <end position="286"/>
    </location>
</feature>
<feature type="transmembrane region" description="Helical" evidence="1">
    <location>
        <begin position="341"/>
        <end position="362"/>
    </location>
</feature>
<feature type="transmembrane region" description="Helical" evidence="1">
    <location>
        <begin position="235"/>
        <end position="255"/>
    </location>
</feature>
<feature type="transmembrane region" description="Helical" evidence="1">
    <location>
        <begin position="132"/>
        <end position="154"/>
    </location>
</feature>
<dbReference type="STRING" id="1742973.COMA2_10432"/>
<feature type="transmembrane region" description="Helical" evidence="1">
    <location>
        <begin position="108"/>
        <end position="126"/>
    </location>
</feature>
<feature type="transmembrane region" description="Helical" evidence="1">
    <location>
        <begin position="298"/>
        <end position="321"/>
    </location>
</feature>
<organism evidence="2 3">
    <name type="scientific">Candidatus Nitrospira nitrificans</name>
    <dbReference type="NCBI Taxonomy" id="1742973"/>
    <lineage>
        <taxon>Bacteria</taxon>
        <taxon>Pseudomonadati</taxon>
        <taxon>Nitrospirota</taxon>
        <taxon>Nitrospiria</taxon>
        <taxon>Nitrospirales</taxon>
        <taxon>Nitrospiraceae</taxon>
        <taxon>Nitrospira</taxon>
    </lineage>
</organism>
<dbReference type="InterPro" id="IPR036927">
    <property type="entry name" value="Cyt_c_oxase-like_su1_sf"/>
</dbReference>
<feature type="transmembrane region" description="Helical" evidence="1">
    <location>
        <begin position="202"/>
        <end position="223"/>
    </location>
</feature>
<evidence type="ECO:0000313" key="2">
    <source>
        <dbReference type="EMBL" id="CUS32052.1"/>
    </source>
</evidence>
<feature type="transmembrane region" description="Helical" evidence="1">
    <location>
        <begin position="70"/>
        <end position="92"/>
    </location>
</feature>
<feature type="transmembrane region" description="Helical" evidence="1">
    <location>
        <begin position="391"/>
        <end position="410"/>
    </location>
</feature>
<name>A0A0S4L8A6_9BACT</name>
<dbReference type="AlphaFoldDB" id="A0A0S4L8A6"/>
<sequence length="465" mass="49940">MGWQSVMDKAPRIIFISWSDNGTSMSARTYPPLSLCFAGLGWLVLASILGAAILIGLIHGTPLPPWVRAFHVHAVLVGGVAQILLGGFLLFISPPRSADRKETESHPLTFWAMNSGLVGMLVGFWLHRYMVVGFAGFVVIAAFLSAIYSIWSRTHRAGQSSINHSWYYALSLFALIGGSICGLIMAFGLMPESYGYARLAHIHLVVLGFVVLAIIGMIHHILPKVWSSPSLSPKLAQTAMVLMPLGAAVLIGGFLNSSVPVEMAAGAMLFIGGVLWAGNLLGTWRSSTHTGSAASDHLLVSTFFLLLTIILGALVGANHLSSPPRLPYGTLHLVAYTHMTFVGFIMNGIMGACSYFIPLTLAADRVPNTKKRGPYLDQLNGIMNRWSTVQIGALSLGTMGLGLLAALTWNVPLTSLYIPIATWTSLGLLMTGLTLFSVKLTSMIVKQPDRLRTGQTSADELKLTA</sequence>
<reference evidence="3" key="1">
    <citation type="submission" date="2015-10" db="EMBL/GenBank/DDBJ databases">
        <authorList>
            <person name="Luecker S."/>
            <person name="Luecker S."/>
        </authorList>
    </citation>
    <scope>NUCLEOTIDE SEQUENCE [LARGE SCALE GENOMIC DNA]</scope>
</reference>
<evidence type="ECO:0000313" key="3">
    <source>
        <dbReference type="Proteomes" id="UP000198736"/>
    </source>
</evidence>
<keyword evidence="1" id="KW-0812">Transmembrane</keyword>
<gene>
    <name evidence="2" type="ORF">COMA2_10432</name>
</gene>